<dbReference type="STRING" id="584787.GCA_001247655_02664"/>
<evidence type="ECO:0000256" key="5">
    <source>
        <dbReference type="ARBA" id="ARBA00050213"/>
    </source>
</evidence>
<evidence type="ECO:0000256" key="2">
    <source>
        <dbReference type="ARBA" id="ARBA00022490"/>
    </source>
</evidence>
<evidence type="ECO:0000256" key="3">
    <source>
        <dbReference type="ARBA" id="ARBA00022801"/>
    </source>
</evidence>
<comment type="cofactor">
    <cofactor evidence="9">
        <name>a divalent metal cation</name>
        <dbReference type="ChEBI" id="CHEBI:60240"/>
    </cofactor>
</comment>
<keyword evidence="3 9" id="KW-0378">Hydrolase</keyword>
<dbReference type="InterPro" id="IPR003697">
    <property type="entry name" value="Maf-like"/>
</dbReference>
<evidence type="ECO:0000256" key="1">
    <source>
        <dbReference type="ARBA" id="ARBA00004496"/>
    </source>
</evidence>
<reference evidence="10 11" key="1">
    <citation type="submission" date="2018-11" db="EMBL/GenBank/DDBJ databases">
        <title>Genomic Encyclopedia of Type Strains, Phase IV (KMG-IV): sequencing the most valuable type-strain genomes for metagenomic binning, comparative biology and taxonomic classification.</title>
        <authorList>
            <person name="Goeker M."/>
        </authorList>
    </citation>
    <scope>NUCLEOTIDE SEQUENCE [LARGE SCALE GENOMIC DNA]</scope>
    <source>
        <strain evidence="10 11">DSM 21945</strain>
    </source>
</reference>
<keyword evidence="4 9" id="KW-0546">Nucleotide metabolism</keyword>
<dbReference type="Proteomes" id="UP000268033">
    <property type="component" value="Unassembled WGS sequence"/>
</dbReference>
<dbReference type="AlphaFoldDB" id="A0A3N1PHM2"/>
<feature type="active site" description="Proton acceptor" evidence="9">
    <location>
        <position position="69"/>
    </location>
</feature>
<dbReference type="EC" id="3.6.1.-" evidence="9"/>
<evidence type="ECO:0000256" key="8">
    <source>
        <dbReference type="ARBA" id="ARBA00068163"/>
    </source>
</evidence>
<protein>
    <recommendedName>
        <fullName evidence="8 9">7-methyl-GTP pyrophosphatase</fullName>
        <shortName evidence="9">m(7)GTP pyrophosphatase</shortName>
        <ecNumber evidence="9">3.6.1.-</ecNumber>
    </recommendedName>
</protein>
<dbReference type="GO" id="GO:0005737">
    <property type="term" value="C:cytoplasm"/>
    <property type="evidence" value="ECO:0007669"/>
    <property type="project" value="UniProtKB-SubCell"/>
</dbReference>
<comment type="caution">
    <text evidence="10">The sequence shown here is derived from an EMBL/GenBank/DDBJ whole genome shotgun (WGS) entry which is preliminary data.</text>
</comment>
<dbReference type="GO" id="GO:0009117">
    <property type="term" value="P:nucleotide metabolic process"/>
    <property type="evidence" value="ECO:0007669"/>
    <property type="project" value="UniProtKB-KW"/>
</dbReference>
<accession>A0A3N1PHM2</accession>
<dbReference type="NCBIfam" id="TIGR00172">
    <property type="entry name" value="maf"/>
    <property type="match status" value="1"/>
</dbReference>
<dbReference type="CDD" id="cd00555">
    <property type="entry name" value="Maf"/>
    <property type="match status" value="1"/>
</dbReference>
<dbReference type="HAMAP" id="MF_00528">
    <property type="entry name" value="Maf"/>
    <property type="match status" value="1"/>
</dbReference>
<evidence type="ECO:0000313" key="10">
    <source>
        <dbReference type="EMBL" id="ROQ27569.1"/>
    </source>
</evidence>
<dbReference type="GO" id="GO:0047429">
    <property type="term" value="F:nucleoside triphosphate diphosphatase activity"/>
    <property type="evidence" value="ECO:0007669"/>
    <property type="project" value="InterPro"/>
</dbReference>
<comment type="subcellular location">
    <subcellularLocation>
        <location evidence="1 9">Cytoplasm</location>
    </subcellularLocation>
</comment>
<dbReference type="EMBL" id="RJUL01000004">
    <property type="protein sequence ID" value="ROQ27569.1"/>
    <property type="molecule type" value="Genomic_DNA"/>
</dbReference>
<sequence>MKVILGSSSVFRQQLLKKLAIAFDCVSPDIDESPLEGESITALVERLAVEKAKKAAEITVGPALVIGSDQLCVVDGTICGKPLNRENAIAQLTAASGKTVTFYTGLALFNSETGRCQSLVEPFEVTFRSLSQHQIENYVDKEQPFWCAGSFKCEGLGIALFERLNGRDPNTLIGLPLIALTRMLENEGAGPLD</sequence>
<name>A0A3N1PHM2_9GAMM</name>
<comment type="similarity">
    <text evidence="7 9">Belongs to the Maf family. YceF subfamily.</text>
</comment>
<comment type="caution">
    <text evidence="9">Lacks conserved residue(s) required for the propagation of feature annotation.</text>
</comment>
<keyword evidence="11" id="KW-1185">Reference proteome</keyword>
<dbReference type="PANTHER" id="PTHR43213:SF10">
    <property type="entry name" value="7-METHYL-GTP PYROPHOSPHATASE"/>
    <property type="match status" value="1"/>
</dbReference>
<feature type="site" description="Important for substrate specificity" evidence="9">
    <location>
        <position position="154"/>
    </location>
</feature>
<dbReference type="FunFam" id="3.90.950.10:FF:000005">
    <property type="entry name" value="7-methyl-GTP pyrophosphatase"/>
    <property type="match status" value="1"/>
</dbReference>
<dbReference type="InterPro" id="IPR029001">
    <property type="entry name" value="ITPase-like_fam"/>
</dbReference>
<evidence type="ECO:0000256" key="9">
    <source>
        <dbReference type="HAMAP-Rule" id="MF_00528"/>
    </source>
</evidence>
<evidence type="ECO:0000313" key="11">
    <source>
        <dbReference type="Proteomes" id="UP000268033"/>
    </source>
</evidence>
<dbReference type="OrthoDB" id="9813694at2"/>
<dbReference type="PIRSF" id="PIRSF006305">
    <property type="entry name" value="Maf"/>
    <property type="match status" value="1"/>
</dbReference>
<dbReference type="SUPFAM" id="SSF52972">
    <property type="entry name" value="ITPase-like"/>
    <property type="match status" value="1"/>
</dbReference>
<gene>
    <name evidence="10" type="ORF">EDC28_104220</name>
</gene>
<keyword evidence="2 9" id="KW-0963">Cytoplasm</keyword>
<evidence type="ECO:0000256" key="4">
    <source>
        <dbReference type="ARBA" id="ARBA00023080"/>
    </source>
</evidence>
<dbReference type="Pfam" id="PF02545">
    <property type="entry name" value="Maf"/>
    <property type="match status" value="1"/>
</dbReference>
<feature type="site" description="Important for substrate specificity" evidence="9">
    <location>
        <position position="70"/>
    </location>
</feature>
<feature type="site" description="Important for substrate specificity" evidence="9">
    <location>
        <position position="11"/>
    </location>
</feature>
<dbReference type="PANTHER" id="PTHR43213">
    <property type="entry name" value="BIFUNCTIONAL DTTP/UTP PYROPHOSPHATASE/METHYLTRANSFERASE PROTEIN-RELATED"/>
    <property type="match status" value="1"/>
</dbReference>
<comment type="function">
    <text evidence="6 9">Nucleoside triphosphate pyrophosphatase that hydrolyzes 7-methyl-GTP (m(7)GTP). May have a dual role in cell division arrest and in preventing the incorporation of modified nucleotides into cellular nucleic acids.</text>
</comment>
<dbReference type="RefSeq" id="WP_050658226.1">
    <property type="nucleotide sequence ID" value="NZ_JBLXEP010000006.1"/>
</dbReference>
<comment type="catalytic activity">
    <reaction evidence="5 9">
        <text>N(7)-methyl-GTP + H2O = N(7)-methyl-GMP + diphosphate + H(+)</text>
        <dbReference type="Rhea" id="RHEA:58744"/>
        <dbReference type="ChEBI" id="CHEBI:15377"/>
        <dbReference type="ChEBI" id="CHEBI:15378"/>
        <dbReference type="ChEBI" id="CHEBI:33019"/>
        <dbReference type="ChEBI" id="CHEBI:58285"/>
        <dbReference type="ChEBI" id="CHEBI:87133"/>
    </reaction>
</comment>
<proteinExistence type="inferred from homology"/>
<dbReference type="Gene3D" id="3.90.950.10">
    <property type="match status" value="1"/>
</dbReference>
<organism evidence="10 11">
    <name type="scientific">Gallaecimonas pentaromativorans</name>
    <dbReference type="NCBI Taxonomy" id="584787"/>
    <lineage>
        <taxon>Bacteria</taxon>
        <taxon>Pseudomonadati</taxon>
        <taxon>Pseudomonadota</taxon>
        <taxon>Gammaproteobacteria</taxon>
        <taxon>Enterobacterales</taxon>
        <taxon>Gallaecimonadaceae</taxon>
        <taxon>Gallaecimonas</taxon>
    </lineage>
</organism>
<evidence type="ECO:0000256" key="7">
    <source>
        <dbReference type="ARBA" id="ARBA00060749"/>
    </source>
</evidence>
<evidence type="ECO:0000256" key="6">
    <source>
        <dbReference type="ARBA" id="ARBA00053369"/>
    </source>
</evidence>